<dbReference type="Proteomes" id="UP000606720">
    <property type="component" value="Unassembled WGS sequence"/>
</dbReference>
<dbReference type="EMBL" id="JACOPH010000001">
    <property type="protein sequence ID" value="MBC5712655.1"/>
    <property type="molecule type" value="Genomic_DNA"/>
</dbReference>
<comment type="caution">
    <text evidence="1">The sequence shown here is derived from an EMBL/GenBank/DDBJ whole genome shotgun (WGS) entry which is preliminary data.</text>
</comment>
<gene>
    <name evidence="1" type="ORF">H8S17_00265</name>
</gene>
<reference evidence="1" key="1">
    <citation type="submission" date="2020-08" db="EMBL/GenBank/DDBJ databases">
        <title>Genome public.</title>
        <authorList>
            <person name="Liu C."/>
            <person name="Sun Q."/>
        </authorList>
    </citation>
    <scope>NUCLEOTIDE SEQUENCE</scope>
    <source>
        <strain evidence="1">BX1005</strain>
    </source>
</reference>
<protein>
    <submittedName>
        <fullName evidence="1">Uncharacterized protein</fullName>
    </submittedName>
</protein>
<organism evidence="1 2">
    <name type="scientific">Roseburia zhanii</name>
    <dbReference type="NCBI Taxonomy" id="2763064"/>
    <lineage>
        <taxon>Bacteria</taxon>
        <taxon>Bacillati</taxon>
        <taxon>Bacillota</taxon>
        <taxon>Clostridia</taxon>
        <taxon>Lachnospirales</taxon>
        <taxon>Lachnospiraceae</taxon>
        <taxon>Roseburia</taxon>
    </lineage>
</organism>
<accession>A0A923LKS9</accession>
<proteinExistence type="predicted"/>
<dbReference type="AlphaFoldDB" id="A0A923LKS9"/>
<keyword evidence="2" id="KW-1185">Reference proteome</keyword>
<name>A0A923LKS9_9FIRM</name>
<dbReference type="RefSeq" id="WP_186865752.1">
    <property type="nucleotide sequence ID" value="NZ_JACOPH010000001.1"/>
</dbReference>
<sequence>MCTLSDAILEQGLEQGLERGIATVILRMLQNGKAPEEIAELTGYDIAYIRQIHHQNTIEAK</sequence>
<evidence type="ECO:0000313" key="2">
    <source>
        <dbReference type="Proteomes" id="UP000606720"/>
    </source>
</evidence>
<evidence type="ECO:0000313" key="1">
    <source>
        <dbReference type="EMBL" id="MBC5712655.1"/>
    </source>
</evidence>